<accession>A0ABS9DLG9</accession>
<name>A0ABS9DLG9_9ACTN</name>
<keyword evidence="5 8" id="KW-0812">Transmembrane</keyword>
<evidence type="ECO:0000313" key="10">
    <source>
        <dbReference type="Proteomes" id="UP001108089"/>
    </source>
</evidence>
<evidence type="ECO:0000256" key="1">
    <source>
        <dbReference type="ARBA" id="ARBA00004651"/>
    </source>
</evidence>
<feature type="transmembrane region" description="Helical" evidence="8">
    <location>
        <begin position="301"/>
        <end position="323"/>
    </location>
</feature>
<organism evidence="9 10">
    <name type="scientific">Gordonia tangerina</name>
    <dbReference type="NCBI Taxonomy" id="2911060"/>
    <lineage>
        <taxon>Bacteria</taxon>
        <taxon>Bacillati</taxon>
        <taxon>Actinomycetota</taxon>
        <taxon>Actinomycetes</taxon>
        <taxon>Mycobacteriales</taxon>
        <taxon>Gordoniaceae</taxon>
        <taxon>Gordonia</taxon>
    </lineage>
</organism>
<dbReference type="PANTHER" id="PTHR33908">
    <property type="entry name" value="MANNOSYLTRANSFERASE YKCB-RELATED"/>
    <property type="match status" value="1"/>
</dbReference>
<feature type="transmembrane region" description="Helical" evidence="8">
    <location>
        <begin position="277"/>
        <end position="294"/>
    </location>
</feature>
<dbReference type="Proteomes" id="UP001108089">
    <property type="component" value="Unassembled WGS sequence"/>
</dbReference>
<dbReference type="EC" id="2.4.-.-" evidence="9"/>
<evidence type="ECO:0000256" key="6">
    <source>
        <dbReference type="ARBA" id="ARBA00022989"/>
    </source>
</evidence>
<feature type="transmembrane region" description="Helical" evidence="8">
    <location>
        <begin position="329"/>
        <end position="349"/>
    </location>
</feature>
<comment type="caution">
    <text evidence="9">The sequence shown here is derived from an EMBL/GenBank/DDBJ whole genome shotgun (WGS) entry which is preliminary data.</text>
</comment>
<reference evidence="9" key="1">
    <citation type="submission" date="2022-01" db="EMBL/GenBank/DDBJ databases">
        <title>Gordonia xiamenensis sp. nov., isolated from surface seawater in Xiamen.</title>
        <authorList>
            <person name="He Y.F."/>
        </authorList>
    </citation>
    <scope>NUCLEOTIDE SEQUENCE</scope>
    <source>
        <strain evidence="9">GW1C4-4</strain>
    </source>
</reference>
<feature type="transmembrane region" description="Helical" evidence="8">
    <location>
        <begin position="54"/>
        <end position="72"/>
    </location>
</feature>
<comment type="subcellular location">
    <subcellularLocation>
        <location evidence="1">Cell membrane</location>
        <topology evidence="1">Multi-pass membrane protein</topology>
    </subcellularLocation>
</comment>
<keyword evidence="10" id="KW-1185">Reference proteome</keyword>
<dbReference type="InterPro" id="IPR050297">
    <property type="entry name" value="LipidA_mod_glycosyltrf_83"/>
</dbReference>
<evidence type="ECO:0000256" key="8">
    <source>
        <dbReference type="SAM" id="Phobius"/>
    </source>
</evidence>
<keyword evidence="7 8" id="KW-0472">Membrane</keyword>
<dbReference type="PANTHER" id="PTHR33908:SF11">
    <property type="entry name" value="MEMBRANE PROTEIN"/>
    <property type="match status" value="1"/>
</dbReference>
<evidence type="ECO:0000313" key="9">
    <source>
        <dbReference type="EMBL" id="MCF3939412.1"/>
    </source>
</evidence>
<evidence type="ECO:0000256" key="5">
    <source>
        <dbReference type="ARBA" id="ARBA00022692"/>
    </source>
</evidence>
<sequence length="560" mass="60418">MTARRQAIGLFLVIWLLYLVIGVWLAADVRWYFGDSLSRVQSAQSVLFSRDPHLSAIGFIFTPLTVIVQLPLTALTPIFPAITTSALSAAVMSSVFMAGSVVQIAGIARDRGVAPWITIAVTASYALNPMIVLYAANGMSEAPYLFFLTWCGRRLIRWIDTDDVHDLVAAGIALGFAYLTRYDGAAAALGAGAVVALVTFRRSDKTDRVMRVILDVAIVALPAFVAFVGWAFTSWLITGDLFAQLSSAYGNAAIIEQSGGSGSSTPWQALRFSTTELLILAPLFPLLLAVVAIVRYRRQRFYPLLVPLVIIGLVLGFQVYSYSQGSTFAFLRFYLTVVPLAAVVALLSVPARRANPTRRPGAHASAPRIVVRRGAGYLALGMCAVITMAIAVPSTAVGMGSPTYAPQEFAVYSLGAHEDSVNQEVLDGQRVIRSFQTERSIAQYLDDLDLPDGSVLCDTVYGFAVVAQSQKPKQFVIPSDQDFTEIVNDPAAHGVRYMLSVPRSGRGESDALNVRFPTLYENGAQVGVLVLEARNVGADLPDWRIYRVTGSGTLTSNGVS</sequence>
<feature type="transmembrane region" description="Helical" evidence="8">
    <location>
        <begin position="370"/>
        <end position="392"/>
    </location>
</feature>
<feature type="transmembrane region" description="Helical" evidence="8">
    <location>
        <begin position="212"/>
        <end position="237"/>
    </location>
</feature>
<evidence type="ECO:0000256" key="7">
    <source>
        <dbReference type="ARBA" id="ARBA00023136"/>
    </source>
</evidence>
<evidence type="ECO:0000256" key="3">
    <source>
        <dbReference type="ARBA" id="ARBA00022676"/>
    </source>
</evidence>
<feature type="transmembrane region" description="Helical" evidence="8">
    <location>
        <begin position="78"/>
        <end position="101"/>
    </location>
</feature>
<keyword evidence="2" id="KW-1003">Cell membrane</keyword>
<dbReference type="RefSeq" id="WP_235724138.1">
    <property type="nucleotide sequence ID" value="NZ_JAKGCU010000011.1"/>
</dbReference>
<gene>
    <name evidence="9" type="ORF">L1892_13605</name>
</gene>
<dbReference type="GO" id="GO:0016757">
    <property type="term" value="F:glycosyltransferase activity"/>
    <property type="evidence" value="ECO:0007669"/>
    <property type="project" value="UniProtKB-KW"/>
</dbReference>
<feature type="transmembrane region" description="Helical" evidence="8">
    <location>
        <begin position="113"/>
        <end position="136"/>
    </location>
</feature>
<keyword evidence="6 8" id="KW-1133">Transmembrane helix</keyword>
<protein>
    <submittedName>
        <fullName evidence="9">Glycosyltransferase family 39 protein</fullName>
        <ecNumber evidence="9">2.4.-.-</ecNumber>
    </submittedName>
</protein>
<dbReference type="EMBL" id="JAKGCU010000011">
    <property type="protein sequence ID" value="MCF3939412.1"/>
    <property type="molecule type" value="Genomic_DNA"/>
</dbReference>
<feature type="transmembrane region" description="Helical" evidence="8">
    <location>
        <begin position="12"/>
        <end position="33"/>
    </location>
</feature>
<keyword evidence="4 9" id="KW-0808">Transferase</keyword>
<evidence type="ECO:0000256" key="4">
    <source>
        <dbReference type="ARBA" id="ARBA00022679"/>
    </source>
</evidence>
<evidence type="ECO:0000256" key="2">
    <source>
        <dbReference type="ARBA" id="ARBA00022475"/>
    </source>
</evidence>
<keyword evidence="3 9" id="KW-0328">Glycosyltransferase</keyword>
<proteinExistence type="predicted"/>